<dbReference type="CDD" id="cd10316">
    <property type="entry name" value="RGL4_M"/>
    <property type="match status" value="1"/>
</dbReference>
<evidence type="ECO:0000313" key="4">
    <source>
        <dbReference type="EMBL" id="MCL7034613.1"/>
    </source>
</evidence>
<keyword evidence="5" id="KW-1185">Reference proteome</keyword>
<reference evidence="4" key="1">
    <citation type="submission" date="2022-03" db="EMBL/GenBank/DDBJ databases">
        <title>A functionally conserved STORR gene fusion in Papaver species that diverged 16.8 million years ago.</title>
        <authorList>
            <person name="Catania T."/>
        </authorList>
    </citation>
    <scope>NUCLEOTIDE SEQUENCE</scope>
    <source>
        <strain evidence="4">S-191538</strain>
    </source>
</reference>
<evidence type="ECO:0000259" key="3">
    <source>
        <dbReference type="Pfam" id="PF14686"/>
    </source>
</evidence>
<dbReference type="Gene3D" id="2.60.120.260">
    <property type="entry name" value="Galactose-binding domain-like"/>
    <property type="match status" value="1"/>
</dbReference>
<dbReference type="EMBL" id="JAJJMA010147587">
    <property type="protein sequence ID" value="MCL7034613.1"/>
    <property type="molecule type" value="Genomic_DNA"/>
</dbReference>
<dbReference type="PANTHER" id="PTHR32018:SF1">
    <property type="entry name" value="RHAMNOGALACTURONAN ENDOLYASE"/>
    <property type="match status" value="1"/>
</dbReference>
<dbReference type="PANTHER" id="PTHR32018">
    <property type="entry name" value="RHAMNOGALACTURONATE LYASE FAMILY PROTEIN"/>
    <property type="match status" value="1"/>
</dbReference>
<gene>
    <name evidence="4" type="ORF">MKW94_014992</name>
</gene>
<dbReference type="InterPro" id="IPR051850">
    <property type="entry name" value="Polysacch_Lyase_4"/>
</dbReference>
<dbReference type="SUPFAM" id="SSF49785">
    <property type="entry name" value="Galactose-binding domain-like"/>
    <property type="match status" value="1"/>
</dbReference>
<dbReference type="GO" id="GO:0030246">
    <property type="term" value="F:carbohydrate binding"/>
    <property type="evidence" value="ECO:0007669"/>
    <property type="project" value="InterPro"/>
</dbReference>
<organism evidence="4 5">
    <name type="scientific">Papaver nudicaule</name>
    <name type="common">Iceland poppy</name>
    <dbReference type="NCBI Taxonomy" id="74823"/>
    <lineage>
        <taxon>Eukaryota</taxon>
        <taxon>Viridiplantae</taxon>
        <taxon>Streptophyta</taxon>
        <taxon>Embryophyta</taxon>
        <taxon>Tracheophyta</taxon>
        <taxon>Spermatophyta</taxon>
        <taxon>Magnoliopsida</taxon>
        <taxon>Ranunculales</taxon>
        <taxon>Papaveraceae</taxon>
        <taxon>Papaveroideae</taxon>
        <taxon>Papaver</taxon>
    </lineage>
</organism>
<dbReference type="InterPro" id="IPR029413">
    <property type="entry name" value="RG-lyase_II"/>
</dbReference>
<sequence length="290" mass="33275">MFQSNHYAGEALNSKFQAGEPWKKVFGPVFIYLNSVSDGNEDPRLRLWQDAKKQMLIEVKSWPYNFPASEDFSSSLQRGKVSGRLLTQAASAYVGLAPRGEAGSWQTECKGYQFWTTADKDGNFSVSNIRTGDYNLYAWVPGFIGDYKYAPPRDGPTLWEIGIPDRSAAEFYVPDPNPNYVNNLYINHPDRFRQYGLWERYEDLYPDKDLVYTVGVSDYRKDWFYAQVTSSPKEVNYQGTTWKIIFKLDSVHKEGTYKLRLAIASATCDAFFGIMYDYIRLEGPPEAHVP</sequence>
<keyword evidence="1" id="KW-0732">Signal</keyword>
<accession>A0AA41SHI7</accession>
<evidence type="ECO:0000256" key="1">
    <source>
        <dbReference type="ARBA" id="ARBA00022729"/>
    </source>
</evidence>
<dbReference type="Pfam" id="PF14683">
    <property type="entry name" value="CBM-like"/>
    <property type="match status" value="1"/>
</dbReference>
<evidence type="ECO:0008006" key="6">
    <source>
        <dbReference type="Google" id="ProtNLM"/>
    </source>
</evidence>
<dbReference type="InterPro" id="IPR029411">
    <property type="entry name" value="RG-lyase_III"/>
</dbReference>
<dbReference type="Pfam" id="PF14686">
    <property type="entry name" value="fn3_3"/>
    <property type="match status" value="1"/>
</dbReference>
<dbReference type="AlphaFoldDB" id="A0AA41SHI7"/>
<dbReference type="InterPro" id="IPR013784">
    <property type="entry name" value="Carb-bd-like_fold"/>
</dbReference>
<proteinExistence type="predicted"/>
<feature type="domain" description="Rhamnogalacturonan lyase" evidence="2">
    <location>
        <begin position="157"/>
        <end position="267"/>
    </location>
</feature>
<dbReference type="Proteomes" id="UP001177140">
    <property type="component" value="Unassembled WGS sequence"/>
</dbReference>
<comment type="caution">
    <text evidence="4">The sequence shown here is derived from an EMBL/GenBank/DDBJ whole genome shotgun (WGS) entry which is preliminary data.</text>
</comment>
<dbReference type="InterPro" id="IPR008979">
    <property type="entry name" value="Galactose-bd-like_sf"/>
</dbReference>
<dbReference type="Gene3D" id="2.60.40.1120">
    <property type="entry name" value="Carboxypeptidase-like, regulatory domain"/>
    <property type="match status" value="1"/>
</dbReference>
<feature type="domain" description="Rhamnogalacturonan lyase" evidence="3">
    <location>
        <begin position="91"/>
        <end position="148"/>
    </location>
</feature>
<protein>
    <recommendedName>
        <fullName evidence="6">Rhamnogalacturonan endolyase</fullName>
    </recommendedName>
</protein>
<evidence type="ECO:0000259" key="2">
    <source>
        <dbReference type="Pfam" id="PF14683"/>
    </source>
</evidence>
<evidence type="ECO:0000313" key="5">
    <source>
        <dbReference type="Proteomes" id="UP001177140"/>
    </source>
</evidence>
<dbReference type="SUPFAM" id="SSF49452">
    <property type="entry name" value="Starch-binding domain-like"/>
    <property type="match status" value="1"/>
</dbReference>
<name>A0AA41SHI7_PAPNU</name>